<dbReference type="GO" id="GO:0009055">
    <property type="term" value="F:electron transfer activity"/>
    <property type="evidence" value="ECO:0007669"/>
    <property type="project" value="InterPro"/>
</dbReference>
<dbReference type="GO" id="GO:0005886">
    <property type="term" value="C:plasma membrane"/>
    <property type="evidence" value="ECO:0007669"/>
    <property type="project" value="TreeGrafter"/>
</dbReference>
<dbReference type="CDD" id="cd04216">
    <property type="entry name" value="Phytocyanin"/>
    <property type="match status" value="1"/>
</dbReference>
<comment type="caution">
    <text evidence="4">The sequence shown here is derived from an EMBL/GenBank/DDBJ whole genome shotgun (WGS) entry which is preliminary data.</text>
</comment>
<proteinExistence type="predicted"/>
<evidence type="ECO:0000313" key="5">
    <source>
        <dbReference type="Proteomes" id="UP001457282"/>
    </source>
</evidence>
<accession>A0AAW1XU02</accession>
<dbReference type="InterPro" id="IPR039391">
    <property type="entry name" value="Phytocyanin-like"/>
</dbReference>
<evidence type="ECO:0000259" key="3">
    <source>
        <dbReference type="PROSITE" id="PS51485"/>
    </source>
</evidence>
<dbReference type="Proteomes" id="UP001457282">
    <property type="component" value="Unassembled WGS sequence"/>
</dbReference>
<dbReference type="AlphaFoldDB" id="A0AAW1XU02"/>
<feature type="compositionally biased region" description="Polar residues" evidence="1">
    <location>
        <begin position="162"/>
        <end position="177"/>
    </location>
</feature>
<dbReference type="EMBL" id="JBEDUW010000003">
    <property type="protein sequence ID" value="KAK9939419.1"/>
    <property type="molecule type" value="Genomic_DNA"/>
</dbReference>
<dbReference type="PANTHER" id="PTHR33021:SF6">
    <property type="entry name" value="EARLY NODULIN-LIKE PROTEIN 18"/>
    <property type="match status" value="1"/>
</dbReference>
<gene>
    <name evidence="4" type="ORF">M0R45_016115</name>
</gene>
<feature type="region of interest" description="Disordered" evidence="1">
    <location>
        <begin position="156"/>
        <end position="215"/>
    </location>
</feature>
<dbReference type="PANTHER" id="PTHR33021">
    <property type="entry name" value="BLUE COPPER PROTEIN"/>
    <property type="match status" value="1"/>
</dbReference>
<feature type="compositionally biased region" description="Polar residues" evidence="1">
    <location>
        <begin position="190"/>
        <end position="199"/>
    </location>
</feature>
<dbReference type="InterPro" id="IPR008972">
    <property type="entry name" value="Cupredoxin"/>
</dbReference>
<keyword evidence="2" id="KW-0732">Signal</keyword>
<name>A0AAW1XU02_RUBAR</name>
<reference evidence="4 5" key="1">
    <citation type="journal article" date="2023" name="G3 (Bethesda)">
        <title>A chromosome-length genome assembly and annotation of blackberry (Rubus argutus, cv. 'Hillquist').</title>
        <authorList>
            <person name="Bruna T."/>
            <person name="Aryal R."/>
            <person name="Dudchenko O."/>
            <person name="Sargent D.J."/>
            <person name="Mead D."/>
            <person name="Buti M."/>
            <person name="Cavallini A."/>
            <person name="Hytonen T."/>
            <person name="Andres J."/>
            <person name="Pham M."/>
            <person name="Weisz D."/>
            <person name="Mascagni F."/>
            <person name="Usai G."/>
            <person name="Natali L."/>
            <person name="Bassil N."/>
            <person name="Fernandez G.E."/>
            <person name="Lomsadze A."/>
            <person name="Armour M."/>
            <person name="Olukolu B."/>
            <person name="Poorten T."/>
            <person name="Britton C."/>
            <person name="Davik J."/>
            <person name="Ashrafi H."/>
            <person name="Aiden E.L."/>
            <person name="Borodovsky M."/>
            <person name="Worthington M."/>
        </authorList>
    </citation>
    <scope>NUCLEOTIDE SEQUENCE [LARGE SCALE GENOMIC DNA]</scope>
    <source>
        <strain evidence="4">PI 553951</strain>
    </source>
</reference>
<dbReference type="Gene3D" id="2.60.40.420">
    <property type="entry name" value="Cupredoxins - blue copper proteins"/>
    <property type="match status" value="1"/>
</dbReference>
<dbReference type="FunFam" id="2.60.40.420:FF:000048">
    <property type="entry name" value="Early nodulin-like protein 18"/>
    <property type="match status" value="1"/>
</dbReference>
<dbReference type="Pfam" id="PF02298">
    <property type="entry name" value="Cu_bind_like"/>
    <property type="match status" value="1"/>
</dbReference>
<evidence type="ECO:0000256" key="2">
    <source>
        <dbReference type="SAM" id="SignalP"/>
    </source>
</evidence>
<feature type="signal peptide" evidence="2">
    <location>
        <begin position="1"/>
        <end position="32"/>
    </location>
</feature>
<keyword evidence="5" id="KW-1185">Reference proteome</keyword>
<feature type="domain" description="Phytocyanin" evidence="3">
    <location>
        <begin position="34"/>
        <end position="154"/>
    </location>
</feature>
<dbReference type="InterPro" id="IPR003245">
    <property type="entry name" value="Phytocyanin_dom"/>
</dbReference>
<evidence type="ECO:0000256" key="1">
    <source>
        <dbReference type="SAM" id="MobiDB-lite"/>
    </source>
</evidence>
<protein>
    <recommendedName>
        <fullName evidence="3">Phytocyanin domain-containing protein</fullName>
    </recommendedName>
</protein>
<dbReference type="PROSITE" id="PS51257">
    <property type="entry name" value="PROKAR_LIPOPROTEIN"/>
    <property type="match status" value="1"/>
</dbReference>
<organism evidence="4 5">
    <name type="scientific">Rubus argutus</name>
    <name type="common">Southern blackberry</name>
    <dbReference type="NCBI Taxonomy" id="59490"/>
    <lineage>
        <taxon>Eukaryota</taxon>
        <taxon>Viridiplantae</taxon>
        <taxon>Streptophyta</taxon>
        <taxon>Embryophyta</taxon>
        <taxon>Tracheophyta</taxon>
        <taxon>Spermatophyta</taxon>
        <taxon>Magnoliopsida</taxon>
        <taxon>eudicotyledons</taxon>
        <taxon>Gunneridae</taxon>
        <taxon>Pentapetalae</taxon>
        <taxon>rosids</taxon>
        <taxon>fabids</taxon>
        <taxon>Rosales</taxon>
        <taxon>Rosaceae</taxon>
        <taxon>Rosoideae</taxon>
        <taxon>Rosoideae incertae sedis</taxon>
        <taxon>Rubus</taxon>
    </lineage>
</organism>
<evidence type="ECO:0000313" key="4">
    <source>
        <dbReference type="EMBL" id="KAK9939419.1"/>
    </source>
</evidence>
<sequence length="237" mass="25833">MEETRKYGCHLPFLITSSCFLILVSIANSVQAYKNHTVGDSLGWYDTQEKPDLNYQKWAAANNFSLGDFLIFNTDTNHSVIQTHNVTTYKLCDYDNAVENDTIQWSAADPSNTATHDVSVAVPLVKEGITYFFSGDYDGEQCKNGQHFKINVTHGQGLPKSLEQNPESSGPASSPQSGDGDDQPTPDTIVPNSNFNNPKQDAADDDTQPSGSVSFSIPNVQGNLIAILIGLVYLCCS</sequence>
<dbReference type="PROSITE" id="PS51485">
    <property type="entry name" value="PHYTOCYANIN"/>
    <property type="match status" value="1"/>
</dbReference>
<dbReference type="SUPFAM" id="SSF49503">
    <property type="entry name" value="Cupredoxins"/>
    <property type="match status" value="1"/>
</dbReference>
<feature type="chain" id="PRO_5043946140" description="Phytocyanin domain-containing protein" evidence="2">
    <location>
        <begin position="33"/>
        <end position="237"/>
    </location>
</feature>